<evidence type="ECO:0000313" key="2">
    <source>
        <dbReference type="Proteomes" id="UP000694941"/>
    </source>
</evidence>
<gene>
    <name evidence="3" type="primary">LOC106459633</name>
</gene>
<keyword evidence="1" id="KW-0732">Signal</keyword>
<keyword evidence="2" id="KW-1185">Reference proteome</keyword>
<organism evidence="2 3">
    <name type="scientific">Limulus polyphemus</name>
    <name type="common">Atlantic horseshoe crab</name>
    <dbReference type="NCBI Taxonomy" id="6850"/>
    <lineage>
        <taxon>Eukaryota</taxon>
        <taxon>Metazoa</taxon>
        <taxon>Ecdysozoa</taxon>
        <taxon>Arthropoda</taxon>
        <taxon>Chelicerata</taxon>
        <taxon>Merostomata</taxon>
        <taxon>Xiphosura</taxon>
        <taxon>Limulidae</taxon>
        <taxon>Limulus</taxon>
    </lineage>
</organism>
<evidence type="ECO:0000313" key="3">
    <source>
        <dbReference type="RefSeq" id="XP_013774718.1"/>
    </source>
</evidence>
<sequence>MGLKVVIFAVFLLTCLSHLVHTGGVGVSHTYQDSKGNFAYYLHTRDGRMATHFQRGSGGAALIKSAKGFPRPALSQLAIKPSHDTLQPAATTGKGVVPIYPPMNKNRLYVMGYIYVKDFLPRSGTF</sequence>
<evidence type="ECO:0000256" key="1">
    <source>
        <dbReference type="SAM" id="SignalP"/>
    </source>
</evidence>
<proteinExistence type="predicted"/>
<dbReference type="GeneID" id="106459633"/>
<name>A0ABM1B4L1_LIMPO</name>
<dbReference type="RefSeq" id="XP_013774718.1">
    <property type="nucleotide sequence ID" value="XM_013919264.2"/>
</dbReference>
<protein>
    <submittedName>
        <fullName evidence="3">Uncharacterized protein LOC106459633</fullName>
    </submittedName>
</protein>
<reference evidence="3" key="1">
    <citation type="submission" date="2025-08" db="UniProtKB">
        <authorList>
            <consortium name="RefSeq"/>
        </authorList>
    </citation>
    <scope>IDENTIFICATION</scope>
    <source>
        <tissue evidence="3">Muscle</tissue>
    </source>
</reference>
<dbReference type="Proteomes" id="UP000694941">
    <property type="component" value="Unplaced"/>
</dbReference>
<feature type="chain" id="PRO_5045861132" evidence="1">
    <location>
        <begin position="23"/>
        <end position="126"/>
    </location>
</feature>
<feature type="signal peptide" evidence="1">
    <location>
        <begin position="1"/>
        <end position="22"/>
    </location>
</feature>
<accession>A0ABM1B4L1</accession>